<name>A0A397URC6_9GLOM</name>
<organism evidence="1 2">
    <name type="scientific">Gigaspora rosea</name>
    <dbReference type="NCBI Taxonomy" id="44941"/>
    <lineage>
        <taxon>Eukaryota</taxon>
        <taxon>Fungi</taxon>
        <taxon>Fungi incertae sedis</taxon>
        <taxon>Mucoromycota</taxon>
        <taxon>Glomeromycotina</taxon>
        <taxon>Glomeromycetes</taxon>
        <taxon>Diversisporales</taxon>
        <taxon>Gigasporaceae</taxon>
        <taxon>Gigaspora</taxon>
    </lineage>
</organism>
<feature type="non-terminal residue" evidence="1">
    <location>
        <position position="67"/>
    </location>
</feature>
<comment type="caution">
    <text evidence="1">The sequence shown here is derived from an EMBL/GenBank/DDBJ whole genome shotgun (WGS) entry which is preliminary data.</text>
</comment>
<protein>
    <submittedName>
        <fullName evidence="1">Uncharacterized protein</fullName>
    </submittedName>
</protein>
<proteinExistence type="predicted"/>
<reference evidence="1 2" key="1">
    <citation type="submission" date="2018-06" db="EMBL/GenBank/DDBJ databases">
        <title>Comparative genomics reveals the genomic features of Rhizophagus irregularis, R. cerebriforme, R. diaphanum and Gigaspora rosea, and their symbiotic lifestyle signature.</title>
        <authorList>
            <person name="Morin E."/>
            <person name="San Clemente H."/>
            <person name="Chen E.C.H."/>
            <person name="De La Providencia I."/>
            <person name="Hainaut M."/>
            <person name="Kuo A."/>
            <person name="Kohler A."/>
            <person name="Murat C."/>
            <person name="Tang N."/>
            <person name="Roy S."/>
            <person name="Loubradou J."/>
            <person name="Henrissat B."/>
            <person name="Grigoriev I.V."/>
            <person name="Corradi N."/>
            <person name="Roux C."/>
            <person name="Martin F.M."/>
        </authorList>
    </citation>
    <scope>NUCLEOTIDE SEQUENCE [LARGE SCALE GENOMIC DNA]</scope>
    <source>
        <strain evidence="1 2">DAOM 194757</strain>
    </source>
</reference>
<evidence type="ECO:0000313" key="1">
    <source>
        <dbReference type="EMBL" id="RIB10003.1"/>
    </source>
</evidence>
<dbReference type="AlphaFoldDB" id="A0A397URC6"/>
<accession>A0A397URC6</accession>
<sequence>NPKPQPKPRNCQNINNLFVYSKVGAEILLCQIHYNFRNLIRNSKPHPTPETSFKTRKLHLNTKNYQT</sequence>
<keyword evidence="2" id="KW-1185">Reference proteome</keyword>
<gene>
    <name evidence="1" type="ORF">C2G38_2107136</name>
</gene>
<dbReference type="EMBL" id="QKWP01001301">
    <property type="protein sequence ID" value="RIB10003.1"/>
    <property type="molecule type" value="Genomic_DNA"/>
</dbReference>
<evidence type="ECO:0000313" key="2">
    <source>
        <dbReference type="Proteomes" id="UP000266673"/>
    </source>
</evidence>
<feature type="non-terminal residue" evidence="1">
    <location>
        <position position="1"/>
    </location>
</feature>
<dbReference type="Proteomes" id="UP000266673">
    <property type="component" value="Unassembled WGS sequence"/>
</dbReference>